<feature type="signal peptide" evidence="1">
    <location>
        <begin position="1"/>
        <end position="24"/>
    </location>
</feature>
<organism evidence="2 3">
    <name type="scientific">Aurantiacibacter arachoides</name>
    <dbReference type="NCBI Taxonomy" id="1850444"/>
    <lineage>
        <taxon>Bacteria</taxon>
        <taxon>Pseudomonadati</taxon>
        <taxon>Pseudomonadota</taxon>
        <taxon>Alphaproteobacteria</taxon>
        <taxon>Sphingomonadales</taxon>
        <taxon>Erythrobacteraceae</taxon>
        <taxon>Aurantiacibacter</taxon>
    </lineage>
</organism>
<dbReference type="AlphaFoldDB" id="A0A845A033"/>
<dbReference type="RefSeq" id="WP_131452381.1">
    <property type="nucleotide sequence ID" value="NZ_BMJK01000001.1"/>
</dbReference>
<accession>A0A845A033</accession>
<dbReference type="EMBL" id="WTYH01000001">
    <property type="protein sequence ID" value="MXO93074.1"/>
    <property type="molecule type" value="Genomic_DNA"/>
</dbReference>
<comment type="caution">
    <text evidence="2">The sequence shown here is derived from an EMBL/GenBank/DDBJ whole genome shotgun (WGS) entry which is preliminary data.</text>
</comment>
<dbReference type="Proteomes" id="UP000460626">
    <property type="component" value="Unassembled WGS sequence"/>
</dbReference>
<dbReference type="OrthoDB" id="7447741at2"/>
<evidence type="ECO:0000313" key="2">
    <source>
        <dbReference type="EMBL" id="MXO93074.1"/>
    </source>
</evidence>
<evidence type="ECO:0000313" key="3">
    <source>
        <dbReference type="Proteomes" id="UP000460626"/>
    </source>
</evidence>
<reference evidence="2 3" key="1">
    <citation type="submission" date="2019-12" db="EMBL/GenBank/DDBJ databases">
        <title>Genomic-based taxomic classification of the family Erythrobacteraceae.</title>
        <authorList>
            <person name="Xu L."/>
        </authorList>
    </citation>
    <scope>NUCLEOTIDE SEQUENCE [LARGE SCALE GENOMIC DNA]</scope>
    <source>
        <strain evidence="2 3">RC4-10-4</strain>
    </source>
</reference>
<gene>
    <name evidence="2" type="ORF">GRI62_05570</name>
</gene>
<keyword evidence="1" id="KW-0732">Signal</keyword>
<proteinExistence type="predicted"/>
<evidence type="ECO:0000256" key="1">
    <source>
        <dbReference type="SAM" id="SignalP"/>
    </source>
</evidence>
<sequence>MKGLGFPGSIAVLMAALCTVPAAAQTQDDAAARIALDNFARCVVQHKPVESLRVLNRDFRTNGYRTGLRLLATEAGNDCAYDHVGANRGLRSSNLLMAGAIAENWLERADAPVNVRITRAAGATVETYAPTDAVAQCLVRSMPDQVGTLFAAEAGGAAETAAAEGFMAAVGPCASATNVTARIDLTIPALRAVLATAALRLVAQAENTGA</sequence>
<feature type="chain" id="PRO_5032272919" evidence="1">
    <location>
        <begin position="25"/>
        <end position="210"/>
    </location>
</feature>
<name>A0A845A033_9SPHN</name>
<keyword evidence="3" id="KW-1185">Reference proteome</keyword>
<protein>
    <submittedName>
        <fullName evidence="2">Uncharacterized protein</fullName>
    </submittedName>
</protein>